<evidence type="ECO:0000313" key="14">
    <source>
        <dbReference type="Proteomes" id="UP001595548"/>
    </source>
</evidence>
<dbReference type="InterPro" id="IPR036097">
    <property type="entry name" value="HisK_dim/P_sf"/>
</dbReference>
<dbReference type="Pfam" id="PF00512">
    <property type="entry name" value="HisKA"/>
    <property type="match status" value="1"/>
</dbReference>
<dbReference type="SMART" id="SM00304">
    <property type="entry name" value="HAMP"/>
    <property type="match status" value="1"/>
</dbReference>
<dbReference type="Gene3D" id="1.10.287.130">
    <property type="match status" value="1"/>
</dbReference>
<dbReference type="InterPro" id="IPR003594">
    <property type="entry name" value="HATPase_dom"/>
</dbReference>
<dbReference type="InterPro" id="IPR036890">
    <property type="entry name" value="HATPase_C_sf"/>
</dbReference>
<comment type="catalytic activity">
    <reaction evidence="1">
        <text>ATP + protein L-histidine = ADP + protein N-phospho-L-histidine.</text>
        <dbReference type="EC" id="2.7.13.3"/>
    </reaction>
</comment>
<keyword evidence="5" id="KW-0597">Phosphoprotein</keyword>
<dbReference type="EC" id="2.7.13.3" evidence="3"/>
<keyword evidence="10" id="KW-0812">Transmembrane</keyword>
<dbReference type="InterPro" id="IPR003660">
    <property type="entry name" value="HAMP_dom"/>
</dbReference>
<dbReference type="EMBL" id="JBHRTL010000006">
    <property type="protein sequence ID" value="MFC3155379.1"/>
    <property type="molecule type" value="Genomic_DNA"/>
</dbReference>
<keyword evidence="6" id="KW-0808">Transferase</keyword>
<dbReference type="SUPFAM" id="SSF47384">
    <property type="entry name" value="Homodimeric domain of signal transducing histidine kinase"/>
    <property type="match status" value="1"/>
</dbReference>
<dbReference type="PANTHER" id="PTHR44936:SF10">
    <property type="entry name" value="SENSOR PROTEIN RSTB"/>
    <property type="match status" value="1"/>
</dbReference>
<evidence type="ECO:0000313" key="13">
    <source>
        <dbReference type="EMBL" id="MFC3155379.1"/>
    </source>
</evidence>
<keyword evidence="9 13" id="KW-0067">ATP-binding</keyword>
<dbReference type="PROSITE" id="PS50885">
    <property type="entry name" value="HAMP"/>
    <property type="match status" value="1"/>
</dbReference>
<evidence type="ECO:0000256" key="1">
    <source>
        <dbReference type="ARBA" id="ARBA00000085"/>
    </source>
</evidence>
<feature type="transmembrane region" description="Helical" evidence="10">
    <location>
        <begin position="138"/>
        <end position="159"/>
    </location>
</feature>
<feature type="domain" description="Histidine kinase" evidence="11">
    <location>
        <begin position="220"/>
        <end position="441"/>
    </location>
</feature>
<comment type="caution">
    <text evidence="13">The sequence shown here is derived from an EMBL/GenBank/DDBJ whole genome shotgun (WGS) entry which is preliminary data.</text>
</comment>
<organism evidence="13 14">
    <name type="scientific">Gilvimarinus japonicus</name>
    <dbReference type="NCBI Taxonomy" id="1796469"/>
    <lineage>
        <taxon>Bacteria</taxon>
        <taxon>Pseudomonadati</taxon>
        <taxon>Pseudomonadota</taxon>
        <taxon>Gammaproteobacteria</taxon>
        <taxon>Cellvibrionales</taxon>
        <taxon>Cellvibrionaceae</taxon>
        <taxon>Gilvimarinus</taxon>
    </lineage>
</organism>
<dbReference type="InterPro" id="IPR005467">
    <property type="entry name" value="His_kinase_dom"/>
</dbReference>
<evidence type="ECO:0000259" key="12">
    <source>
        <dbReference type="PROSITE" id="PS50885"/>
    </source>
</evidence>
<dbReference type="GO" id="GO:0005524">
    <property type="term" value="F:ATP binding"/>
    <property type="evidence" value="ECO:0007669"/>
    <property type="project" value="UniProtKB-KW"/>
</dbReference>
<keyword evidence="14" id="KW-1185">Reference proteome</keyword>
<dbReference type="SUPFAM" id="SSF55874">
    <property type="entry name" value="ATPase domain of HSP90 chaperone/DNA topoisomerase II/histidine kinase"/>
    <property type="match status" value="1"/>
</dbReference>
<evidence type="ECO:0000259" key="11">
    <source>
        <dbReference type="PROSITE" id="PS50109"/>
    </source>
</evidence>
<dbReference type="Pfam" id="PF02518">
    <property type="entry name" value="HATPase_c"/>
    <property type="match status" value="1"/>
</dbReference>
<evidence type="ECO:0000256" key="7">
    <source>
        <dbReference type="ARBA" id="ARBA00022741"/>
    </source>
</evidence>
<dbReference type="SMART" id="SM00387">
    <property type="entry name" value="HATPase_c"/>
    <property type="match status" value="1"/>
</dbReference>
<comment type="subcellular location">
    <subcellularLocation>
        <location evidence="2">Cell membrane</location>
        <topology evidence="2">Multi-pass membrane protein</topology>
    </subcellularLocation>
</comment>
<dbReference type="RefSeq" id="WP_382416056.1">
    <property type="nucleotide sequence ID" value="NZ_AP031500.1"/>
</dbReference>
<protein>
    <recommendedName>
        <fullName evidence="3">histidine kinase</fullName>
        <ecNumber evidence="3">2.7.13.3</ecNumber>
    </recommendedName>
</protein>
<reference evidence="14" key="1">
    <citation type="journal article" date="2019" name="Int. J. Syst. Evol. Microbiol.">
        <title>The Global Catalogue of Microorganisms (GCM) 10K type strain sequencing project: providing services to taxonomists for standard genome sequencing and annotation.</title>
        <authorList>
            <consortium name="The Broad Institute Genomics Platform"/>
            <consortium name="The Broad Institute Genome Sequencing Center for Infectious Disease"/>
            <person name="Wu L."/>
            <person name="Ma J."/>
        </authorList>
    </citation>
    <scope>NUCLEOTIDE SEQUENCE [LARGE SCALE GENOMIC DNA]</scope>
    <source>
        <strain evidence="14">KCTC 52141</strain>
    </source>
</reference>
<name>A0ABV7HRS3_9GAMM</name>
<keyword evidence="8" id="KW-0418">Kinase</keyword>
<dbReference type="InterPro" id="IPR050980">
    <property type="entry name" value="2C_sensor_his_kinase"/>
</dbReference>
<keyword evidence="4" id="KW-1003">Cell membrane</keyword>
<dbReference type="SMART" id="SM00388">
    <property type="entry name" value="HisKA"/>
    <property type="match status" value="1"/>
</dbReference>
<evidence type="ECO:0000256" key="9">
    <source>
        <dbReference type="ARBA" id="ARBA00022840"/>
    </source>
</evidence>
<evidence type="ECO:0000256" key="5">
    <source>
        <dbReference type="ARBA" id="ARBA00022553"/>
    </source>
</evidence>
<feature type="transmembrane region" description="Helical" evidence="10">
    <location>
        <begin position="12"/>
        <end position="29"/>
    </location>
</feature>
<dbReference type="CDD" id="cd00082">
    <property type="entry name" value="HisKA"/>
    <property type="match status" value="1"/>
</dbReference>
<accession>A0ABV7HRS3</accession>
<dbReference type="PROSITE" id="PS50109">
    <property type="entry name" value="HIS_KIN"/>
    <property type="match status" value="1"/>
</dbReference>
<evidence type="ECO:0000256" key="10">
    <source>
        <dbReference type="SAM" id="Phobius"/>
    </source>
</evidence>
<keyword evidence="10" id="KW-0472">Membrane</keyword>
<evidence type="ECO:0000256" key="2">
    <source>
        <dbReference type="ARBA" id="ARBA00004651"/>
    </source>
</evidence>
<dbReference type="Proteomes" id="UP001595548">
    <property type="component" value="Unassembled WGS sequence"/>
</dbReference>
<feature type="domain" description="HAMP" evidence="12">
    <location>
        <begin position="160"/>
        <end position="212"/>
    </location>
</feature>
<keyword evidence="10" id="KW-1133">Transmembrane helix</keyword>
<dbReference type="PRINTS" id="PR00344">
    <property type="entry name" value="BCTRLSENSOR"/>
</dbReference>
<dbReference type="InterPro" id="IPR003661">
    <property type="entry name" value="HisK_dim/P_dom"/>
</dbReference>
<dbReference type="PANTHER" id="PTHR44936">
    <property type="entry name" value="SENSOR PROTEIN CREC"/>
    <property type="match status" value="1"/>
</dbReference>
<sequence>MGISALLGRTFLTLYLIVVLVILGAGWGLDRLYLSVTNPERPDPINRAFFTLLETNVIAAVQAGATPIVALRGQLDKLALPAHAYQLSDLADSSLKQEILAGTPVVLTAEQQRQVYYRLRNTDLVVRLVLPAEPEQGVWYRLLLVIFYLLLALVIYLWIWPLVRDLRSLQAQARLVGRADMGARVRLSPRSAVYSLSQEFNRMQQRIDELLASYREMTYAVSHELRTPLARMKFALELSEGDISAEQRQRQMVNLRTDVAQMDALINQLLNYAGFETQTQALTLQAGAPGALRALVEGLTDNLIRRGTAAATRMPVFHLDDQLAGKRVCCEWNLFERVLQNLLGNAAKYADTQVQVTLAYDSGSYWVAVEDDGPGIADDDCARVFDSFVRLHQEPSRDSQGFGLGLAIVKRIVDWHGGTVMVTRSQALGGACFTLRWPEPDDPPAQPVAQ</sequence>
<evidence type="ECO:0000256" key="3">
    <source>
        <dbReference type="ARBA" id="ARBA00012438"/>
    </source>
</evidence>
<evidence type="ECO:0000256" key="4">
    <source>
        <dbReference type="ARBA" id="ARBA00022475"/>
    </source>
</evidence>
<gene>
    <name evidence="13" type="ORF">ACFOEB_09215</name>
</gene>
<keyword evidence="7" id="KW-0547">Nucleotide-binding</keyword>
<evidence type="ECO:0000256" key="6">
    <source>
        <dbReference type="ARBA" id="ARBA00022679"/>
    </source>
</evidence>
<evidence type="ECO:0000256" key="8">
    <source>
        <dbReference type="ARBA" id="ARBA00022777"/>
    </source>
</evidence>
<dbReference type="Gene3D" id="3.30.565.10">
    <property type="entry name" value="Histidine kinase-like ATPase, C-terminal domain"/>
    <property type="match status" value="1"/>
</dbReference>
<proteinExistence type="predicted"/>
<dbReference type="InterPro" id="IPR004358">
    <property type="entry name" value="Sig_transdc_His_kin-like_C"/>
</dbReference>